<name>A0ABW6PG82_9NOCA</name>
<gene>
    <name evidence="1" type="ORF">ACFYTF_00645</name>
</gene>
<comment type="caution">
    <text evidence="1">The sequence shown here is derived from an EMBL/GenBank/DDBJ whole genome shotgun (WGS) entry which is preliminary data.</text>
</comment>
<organism evidence="1 2">
    <name type="scientific">Nocardia thailandica</name>
    <dbReference type="NCBI Taxonomy" id="257275"/>
    <lineage>
        <taxon>Bacteria</taxon>
        <taxon>Bacillati</taxon>
        <taxon>Actinomycetota</taxon>
        <taxon>Actinomycetes</taxon>
        <taxon>Mycobacteriales</taxon>
        <taxon>Nocardiaceae</taxon>
        <taxon>Nocardia</taxon>
    </lineage>
</organism>
<dbReference type="EMBL" id="JBIAMX010000001">
    <property type="protein sequence ID" value="MFF0541328.1"/>
    <property type="molecule type" value="Genomic_DNA"/>
</dbReference>
<reference evidence="1 2" key="1">
    <citation type="submission" date="2024-10" db="EMBL/GenBank/DDBJ databases">
        <title>The Natural Products Discovery Center: Release of the First 8490 Sequenced Strains for Exploring Actinobacteria Biosynthetic Diversity.</title>
        <authorList>
            <person name="Kalkreuter E."/>
            <person name="Kautsar S.A."/>
            <person name="Yang D."/>
            <person name="Bader C.D."/>
            <person name="Teijaro C.N."/>
            <person name="Fluegel L."/>
            <person name="Davis C.M."/>
            <person name="Simpson J.R."/>
            <person name="Lauterbach L."/>
            <person name="Steele A.D."/>
            <person name="Gui C."/>
            <person name="Meng S."/>
            <person name="Li G."/>
            <person name="Viehrig K."/>
            <person name="Ye F."/>
            <person name="Su P."/>
            <person name="Kiefer A.F."/>
            <person name="Nichols A."/>
            <person name="Cepeda A.J."/>
            <person name="Yan W."/>
            <person name="Fan B."/>
            <person name="Jiang Y."/>
            <person name="Adhikari A."/>
            <person name="Zheng C.-J."/>
            <person name="Schuster L."/>
            <person name="Cowan T.M."/>
            <person name="Smanski M.J."/>
            <person name="Chevrette M.G."/>
            <person name="De Carvalho L.P.S."/>
            <person name="Shen B."/>
        </authorList>
    </citation>
    <scope>NUCLEOTIDE SEQUENCE [LARGE SCALE GENOMIC DNA]</scope>
    <source>
        <strain evidence="1 2">NPDC004045</strain>
    </source>
</reference>
<dbReference type="RefSeq" id="WP_043659697.1">
    <property type="nucleotide sequence ID" value="NZ_JBIAMX010000001.1"/>
</dbReference>
<sequence length="272" mass="29672">MSAELAVVLRRLEIQKCTGVLRTGDGAIHFTDGAITSADCRRTTGLERLAVESGVATAEEWRRARSGDPSRVLHRPRLEALAVLSVFDAAYFLMSSRSSPEFRPGPAHWMTGMCRVAPRAVVDEFERRRDATGSPWPADLVDRVPVVPTRRVRQRRIALTGGQVEVLAAADSRRSVAGIARDLGRTTYGCLVAVRELTDAGLVERPGPAPVPITSAEPRVPTEPRVLVSGADRPTLARRRVRATPALPVPERWEPVDRDVLIRLKAALEGSA</sequence>
<protein>
    <recommendedName>
        <fullName evidence="3">MarR family transcriptional regulator</fullName>
    </recommendedName>
</protein>
<keyword evidence="2" id="KW-1185">Reference proteome</keyword>
<evidence type="ECO:0000313" key="2">
    <source>
        <dbReference type="Proteomes" id="UP001601444"/>
    </source>
</evidence>
<accession>A0ABW6PG82</accession>
<evidence type="ECO:0008006" key="3">
    <source>
        <dbReference type="Google" id="ProtNLM"/>
    </source>
</evidence>
<proteinExistence type="predicted"/>
<dbReference type="Proteomes" id="UP001601444">
    <property type="component" value="Unassembled WGS sequence"/>
</dbReference>
<evidence type="ECO:0000313" key="1">
    <source>
        <dbReference type="EMBL" id="MFF0541328.1"/>
    </source>
</evidence>